<evidence type="ECO:0000256" key="6">
    <source>
        <dbReference type="ARBA" id="ARBA00048378"/>
    </source>
</evidence>
<evidence type="ECO:0000256" key="7">
    <source>
        <dbReference type="ARBA" id="ARBA00048905"/>
    </source>
</evidence>
<comment type="cofactor">
    <cofactor evidence="1">
        <name>Zn(2+)</name>
        <dbReference type="ChEBI" id="CHEBI:29105"/>
    </cofactor>
</comment>
<comment type="catalytic activity">
    <reaction evidence="6">
        <text>N(6)-hexadecanoyl-L-lysyl-[protein] + NAD(+) + H2O = 2''-O-hexadecanoyl-ADP-D-ribose + nicotinamide + L-lysyl-[protein]</text>
        <dbReference type="Rhea" id="RHEA:70563"/>
        <dbReference type="Rhea" id="RHEA-COMP:9752"/>
        <dbReference type="Rhea" id="RHEA-COMP:14175"/>
        <dbReference type="ChEBI" id="CHEBI:15377"/>
        <dbReference type="ChEBI" id="CHEBI:17154"/>
        <dbReference type="ChEBI" id="CHEBI:29969"/>
        <dbReference type="ChEBI" id="CHEBI:57540"/>
        <dbReference type="ChEBI" id="CHEBI:138936"/>
        <dbReference type="ChEBI" id="CHEBI:189673"/>
    </reaction>
    <physiologicalReaction direction="left-to-right" evidence="6">
        <dbReference type="Rhea" id="RHEA:70564"/>
    </physiologicalReaction>
</comment>
<dbReference type="Pfam" id="PF02146">
    <property type="entry name" value="SIR2"/>
    <property type="match status" value="1"/>
</dbReference>
<evidence type="ECO:0000313" key="10">
    <source>
        <dbReference type="EMBL" id="KAA0203001.1"/>
    </source>
</evidence>
<gene>
    <name evidence="10" type="ORF">HAZT_HAZT006704</name>
</gene>
<dbReference type="AlphaFoldDB" id="A0A6A0HCP4"/>
<feature type="binding site" evidence="8">
    <location>
        <position position="128"/>
    </location>
    <ligand>
        <name>Zn(2+)</name>
        <dbReference type="ChEBI" id="CHEBI:29105"/>
    </ligand>
</feature>
<organism evidence="10">
    <name type="scientific">Hyalella azteca</name>
    <name type="common">Amphipod</name>
    <dbReference type="NCBI Taxonomy" id="294128"/>
    <lineage>
        <taxon>Eukaryota</taxon>
        <taxon>Metazoa</taxon>
        <taxon>Ecdysozoa</taxon>
        <taxon>Arthropoda</taxon>
        <taxon>Crustacea</taxon>
        <taxon>Multicrustacea</taxon>
        <taxon>Malacostraca</taxon>
        <taxon>Eumalacostraca</taxon>
        <taxon>Peracarida</taxon>
        <taxon>Amphipoda</taxon>
        <taxon>Senticaudata</taxon>
        <taxon>Talitrida</taxon>
        <taxon>Talitroidea</taxon>
        <taxon>Hyalellidae</taxon>
        <taxon>Hyalella</taxon>
    </lineage>
</organism>
<dbReference type="PANTHER" id="PTHR11085">
    <property type="entry name" value="NAD-DEPENDENT PROTEIN DEACYLASE SIRTUIN-5, MITOCHONDRIAL-RELATED"/>
    <property type="match status" value="1"/>
</dbReference>
<sequence>MQSGRCKNIITMAGAGISTSAGIPDFRSPGSGLYSNLQKYDLPYPEAIFELGFFRQNPQPFFTLAKELYPGSFNPTPSHFFVKLLEEKGLLLRHYTQNIDTLEHVAGISESKLIEAHGSFRTAHCLGCRKSYNQDWIKDEVFADRVPSCESCGAVVKPDIVFFGEALPDRFYKAVATDFRKCDLLIVMGTSLTVQPFASLID</sequence>
<dbReference type="Gene3D" id="3.40.50.1220">
    <property type="entry name" value="TPP-binding domain"/>
    <property type="match status" value="1"/>
</dbReference>
<accession>A0A6A0HCP4</accession>
<keyword evidence="5" id="KW-0520">NAD</keyword>
<reference evidence="10" key="1">
    <citation type="submission" date="2014-08" db="EMBL/GenBank/DDBJ databases">
        <authorList>
            <person name="Murali S."/>
            <person name="Richards S."/>
            <person name="Bandaranaike D."/>
            <person name="Bellair M."/>
            <person name="Blankenburg K."/>
            <person name="Chao H."/>
            <person name="Dinh H."/>
            <person name="Doddapaneni H."/>
            <person name="Dugan-Rocha S."/>
            <person name="Elkadiri S."/>
            <person name="Gnanaolivu R."/>
            <person name="Hughes D."/>
            <person name="Lee S."/>
            <person name="Li M."/>
            <person name="Ming W."/>
            <person name="Munidasa M."/>
            <person name="Muniz J."/>
            <person name="Nguyen L."/>
            <person name="Osuji N."/>
            <person name="Pu L.-L."/>
            <person name="Puazo M."/>
            <person name="Skinner E."/>
            <person name="Qu C."/>
            <person name="Quiroz J."/>
            <person name="Raj R."/>
            <person name="Weissenberger G."/>
            <person name="Xin Y."/>
            <person name="Zou X."/>
            <person name="Han Y."/>
            <person name="Worley K."/>
            <person name="Muzny D."/>
            <person name="Gibbs R."/>
        </authorList>
    </citation>
    <scope>NUCLEOTIDE SEQUENCE</scope>
    <source>
        <strain evidence="10">HAZT.00-mixed</strain>
        <tissue evidence="10">Whole organism</tissue>
    </source>
</reference>
<protein>
    <recommendedName>
        <fullName evidence="9">Deacetylase sirtuin-type domain-containing protein</fullName>
    </recommendedName>
</protein>
<reference evidence="10" key="2">
    <citation type="journal article" date="2018" name="Environ. Sci. Technol.">
        <title>The Toxicogenome of Hyalella azteca: A Model for Sediment Ecotoxicology and Evolutionary Toxicology.</title>
        <authorList>
            <person name="Poynton H.C."/>
            <person name="Hasenbein S."/>
            <person name="Benoit J.B."/>
            <person name="Sepulveda M.S."/>
            <person name="Poelchau M.F."/>
            <person name="Hughes D.S.T."/>
            <person name="Murali S.C."/>
            <person name="Chen S."/>
            <person name="Glastad K.M."/>
            <person name="Goodisman M.A.D."/>
            <person name="Werren J.H."/>
            <person name="Vineis J.H."/>
            <person name="Bowen J.L."/>
            <person name="Friedrich M."/>
            <person name="Jones J."/>
            <person name="Robertson H.M."/>
            <person name="Feyereisen R."/>
            <person name="Mechler-Hickson A."/>
            <person name="Mathers N."/>
            <person name="Lee C.E."/>
            <person name="Colbourne J.K."/>
            <person name="Biales A."/>
            <person name="Johnston J.S."/>
            <person name="Wellborn G.A."/>
            <person name="Rosendale A.J."/>
            <person name="Cridge A.G."/>
            <person name="Munoz-Torres M.C."/>
            <person name="Bain P.A."/>
            <person name="Manny A.R."/>
            <person name="Major K.M."/>
            <person name="Lambert F.N."/>
            <person name="Vulpe C.D."/>
            <person name="Tuck P."/>
            <person name="Blalock B.J."/>
            <person name="Lin Y.Y."/>
            <person name="Smith M.E."/>
            <person name="Ochoa-Acuna H."/>
            <person name="Chen M.M."/>
            <person name="Childers C.P."/>
            <person name="Qu J."/>
            <person name="Dugan S."/>
            <person name="Lee S.L."/>
            <person name="Chao H."/>
            <person name="Dinh H."/>
            <person name="Han Y."/>
            <person name="Doddapaneni H."/>
            <person name="Worley K.C."/>
            <person name="Muzny D.M."/>
            <person name="Gibbs R.A."/>
            <person name="Richards S."/>
        </authorList>
    </citation>
    <scope>NUCLEOTIDE SEQUENCE</scope>
    <source>
        <strain evidence="10">HAZT.00-mixed</strain>
        <tissue evidence="10">Whole organism</tissue>
    </source>
</reference>
<dbReference type="PROSITE" id="PS50305">
    <property type="entry name" value="SIRTUIN"/>
    <property type="match status" value="1"/>
</dbReference>
<dbReference type="InterPro" id="IPR026591">
    <property type="entry name" value="Sirtuin_cat_small_dom_sf"/>
</dbReference>
<dbReference type="InterPro" id="IPR050134">
    <property type="entry name" value="NAD-dep_sirtuin_deacylases"/>
</dbReference>
<keyword evidence="4 8" id="KW-0862">Zinc</keyword>
<dbReference type="InterPro" id="IPR026590">
    <property type="entry name" value="Ssirtuin_cat_dom"/>
</dbReference>
<feature type="domain" description="Deacetylase sirtuin-type" evidence="9">
    <location>
        <begin position="1"/>
        <end position="202"/>
    </location>
</feature>
<dbReference type="OrthoDB" id="420264at2759"/>
<evidence type="ECO:0000256" key="4">
    <source>
        <dbReference type="ARBA" id="ARBA00022833"/>
    </source>
</evidence>
<keyword evidence="2" id="KW-0808">Transferase</keyword>
<dbReference type="GO" id="GO:0046872">
    <property type="term" value="F:metal ion binding"/>
    <property type="evidence" value="ECO:0007669"/>
    <property type="project" value="UniProtKB-KW"/>
</dbReference>
<feature type="binding site" evidence="8">
    <location>
        <position position="152"/>
    </location>
    <ligand>
        <name>Zn(2+)</name>
        <dbReference type="ChEBI" id="CHEBI:29105"/>
    </ligand>
</feature>
<feature type="non-terminal residue" evidence="10">
    <location>
        <position position="202"/>
    </location>
</feature>
<feature type="binding site" evidence="8">
    <location>
        <position position="149"/>
    </location>
    <ligand>
        <name>Zn(2+)</name>
        <dbReference type="ChEBI" id="CHEBI:29105"/>
    </ligand>
</feature>
<dbReference type="SUPFAM" id="SSF52467">
    <property type="entry name" value="DHS-like NAD/FAD-binding domain"/>
    <property type="match status" value="1"/>
</dbReference>
<keyword evidence="3 8" id="KW-0479">Metal-binding</keyword>
<dbReference type="InterPro" id="IPR003000">
    <property type="entry name" value="Sirtuin"/>
</dbReference>
<reference evidence="10" key="3">
    <citation type="submission" date="2019-06" db="EMBL/GenBank/DDBJ databases">
        <authorList>
            <person name="Poynton C."/>
            <person name="Hasenbein S."/>
            <person name="Benoit J.B."/>
            <person name="Sepulveda M.S."/>
            <person name="Poelchau M.F."/>
            <person name="Murali S.C."/>
            <person name="Chen S."/>
            <person name="Glastad K.M."/>
            <person name="Werren J.H."/>
            <person name="Vineis J.H."/>
            <person name="Bowen J.L."/>
            <person name="Friedrich M."/>
            <person name="Jones J."/>
            <person name="Robertson H.M."/>
            <person name="Feyereisen R."/>
            <person name="Mechler-Hickson A."/>
            <person name="Mathers N."/>
            <person name="Lee C.E."/>
            <person name="Colbourne J.K."/>
            <person name="Biales A."/>
            <person name="Johnston J.S."/>
            <person name="Wellborn G.A."/>
            <person name="Rosendale A.J."/>
            <person name="Cridge A.G."/>
            <person name="Munoz-Torres M.C."/>
            <person name="Bain P.A."/>
            <person name="Manny A.R."/>
            <person name="Major K.M."/>
            <person name="Lambert F.N."/>
            <person name="Vulpe C.D."/>
            <person name="Tuck P."/>
            <person name="Blalock B.J."/>
            <person name="Lin Y.-Y."/>
            <person name="Smith M.E."/>
            <person name="Ochoa-Acuna H."/>
            <person name="Chen M.-J.M."/>
            <person name="Childers C.P."/>
            <person name="Qu J."/>
            <person name="Dugan S."/>
            <person name="Lee S.L."/>
            <person name="Chao H."/>
            <person name="Dinh H."/>
            <person name="Han Y."/>
            <person name="Doddapaneni H."/>
            <person name="Worley K.C."/>
            <person name="Muzny D.M."/>
            <person name="Gibbs R.A."/>
            <person name="Richards S."/>
        </authorList>
    </citation>
    <scope>NUCLEOTIDE SEQUENCE</scope>
    <source>
        <strain evidence="10">HAZT.00-mixed</strain>
        <tissue evidence="10">Whole organism</tissue>
    </source>
</reference>
<dbReference type="PANTHER" id="PTHR11085:SF6">
    <property type="entry name" value="NAD-DEPENDENT PROTEIN DEACETYLASE SIRTUIN-2"/>
    <property type="match status" value="1"/>
</dbReference>
<evidence type="ECO:0000256" key="8">
    <source>
        <dbReference type="PROSITE-ProRule" id="PRU00236"/>
    </source>
</evidence>
<dbReference type="GO" id="GO:0017136">
    <property type="term" value="F:histone deacetylase activity, NAD-dependent"/>
    <property type="evidence" value="ECO:0007669"/>
    <property type="project" value="TreeGrafter"/>
</dbReference>
<evidence type="ECO:0000259" key="9">
    <source>
        <dbReference type="PROSITE" id="PS50305"/>
    </source>
</evidence>
<feature type="active site" description="Proton acceptor" evidence="8">
    <location>
        <position position="117"/>
    </location>
</feature>
<dbReference type="Proteomes" id="UP000711488">
    <property type="component" value="Unassembled WGS sequence"/>
</dbReference>
<comment type="catalytic activity">
    <reaction evidence="7">
        <text>N(6)-tetradecanoyl-L-lysyl-[protein] + NAD(+) + H2O = 2''-O-tetradecanoyl-ADP-D-ribose + nicotinamide + L-lysyl-[protein]</text>
        <dbReference type="Rhea" id="RHEA:70567"/>
        <dbReference type="Rhea" id="RHEA-COMP:9752"/>
        <dbReference type="Rhea" id="RHEA-COMP:15437"/>
        <dbReference type="ChEBI" id="CHEBI:15377"/>
        <dbReference type="ChEBI" id="CHEBI:17154"/>
        <dbReference type="ChEBI" id="CHEBI:29969"/>
        <dbReference type="ChEBI" id="CHEBI:57540"/>
        <dbReference type="ChEBI" id="CHEBI:141129"/>
        <dbReference type="ChEBI" id="CHEBI:189674"/>
    </reaction>
    <physiologicalReaction direction="left-to-right" evidence="7">
        <dbReference type="Rhea" id="RHEA:70568"/>
    </physiologicalReaction>
</comment>
<dbReference type="Gene3D" id="3.30.1600.10">
    <property type="entry name" value="SIR2/SIRT2 'Small Domain"/>
    <property type="match status" value="1"/>
</dbReference>
<dbReference type="InterPro" id="IPR029035">
    <property type="entry name" value="DHS-like_NAD/FAD-binding_dom"/>
</dbReference>
<dbReference type="GO" id="GO:0005634">
    <property type="term" value="C:nucleus"/>
    <property type="evidence" value="ECO:0007669"/>
    <property type="project" value="TreeGrafter"/>
</dbReference>
<evidence type="ECO:0000256" key="5">
    <source>
        <dbReference type="ARBA" id="ARBA00023027"/>
    </source>
</evidence>
<dbReference type="EMBL" id="JQDR03002620">
    <property type="protein sequence ID" value="KAA0203001.1"/>
    <property type="molecule type" value="Genomic_DNA"/>
</dbReference>
<evidence type="ECO:0000256" key="1">
    <source>
        <dbReference type="ARBA" id="ARBA00001947"/>
    </source>
</evidence>
<feature type="binding site" evidence="8">
    <location>
        <position position="125"/>
    </location>
    <ligand>
        <name>Zn(2+)</name>
        <dbReference type="ChEBI" id="CHEBI:29105"/>
    </ligand>
</feature>
<dbReference type="GO" id="GO:0070403">
    <property type="term" value="F:NAD+ binding"/>
    <property type="evidence" value="ECO:0007669"/>
    <property type="project" value="InterPro"/>
</dbReference>
<proteinExistence type="predicted"/>
<name>A0A6A0HCP4_HYAAZ</name>
<evidence type="ECO:0000256" key="2">
    <source>
        <dbReference type="ARBA" id="ARBA00022679"/>
    </source>
</evidence>
<comment type="caution">
    <text evidence="10">The sequence shown here is derived from an EMBL/GenBank/DDBJ whole genome shotgun (WGS) entry which is preliminary data.</text>
</comment>
<evidence type="ECO:0000256" key="3">
    <source>
        <dbReference type="ARBA" id="ARBA00022723"/>
    </source>
</evidence>